<dbReference type="OrthoDB" id="336062at2157"/>
<dbReference type="EMBL" id="AOLO01000015">
    <property type="protein sequence ID" value="ELZ97182.1"/>
    <property type="molecule type" value="Genomic_DNA"/>
</dbReference>
<protein>
    <submittedName>
        <fullName evidence="2">Uncharacterized protein</fullName>
    </submittedName>
</protein>
<dbReference type="GeneID" id="40157956"/>
<keyword evidence="4" id="KW-1185">Reference proteome</keyword>
<evidence type="ECO:0000313" key="1">
    <source>
        <dbReference type="EMBL" id="AHZ24438.1"/>
    </source>
</evidence>
<evidence type="ECO:0000313" key="3">
    <source>
        <dbReference type="EMBL" id="QCQ76835.1"/>
    </source>
</evidence>
<dbReference type="PATRIC" id="fig|523841.21.peg.3556"/>
<dbReference type="EMBL" id="CP039140">
    <property type="protein sequence ID" value="QCQ76835.1"/>
    <property type="molecule type" value="Genomic_DNA"/>
</dbReference>
<dbReference type="Proteomes" id="UP000011603">
    <property type="component" value="Unassembled WGS sequence"/>
</dbReference>
<dbReference type="RefSeq" id="WP_004060738.1">
    <property type="nucleotide sequence ID" value="NC_017944.1"/>
</dbReference>
<reference evidence="2 4" key="1">
    <citation type="journal article" date="2014" name="PLoS Genet.">
        <title>Phylogenetically driven sequencing of extremely halophilic archaea reveals strategies for static and dynamic osmo-response.</title>
        <authorList>
            <person name="Becker E.A."/>
            <person name="Seitzer P.M."/>
            <person name="Tritt A."/>
            <person name="Larsen D."/>
            <person name="Krusor M."/>
            <person name="Yao A.I."/>
            <person name="Wu D."/>
            <person name="Madern D."/>
            <person name="Eisen J.A."/>
            <person name="Darling A.E."/>
            <person name="Facciotti M.T."/>
        </authorList>
    </citation>
    <scope>NUCLEOTIDE SEQUENCE [LARGE SCALE GENOMIC DNA]</scope>
    <source>
        <strain evidence="2">ATCC 33500</strain>
        <strain evidence="4">ATCC 33500 / DSM 1411 / JCM 8866 / NBRC 14739 / NCIMB 2177 / R-4</strain>
    </source>
</reference>
<evidence type="ECO:0000313" key="4">
    <source>
        <dbReference type="Proteomes" id="UP000011603"/>
    </source>
</evidence>
<gene>
    <name evidence="1" type="ORF">BM92_16105</name>
    <name evidence="2" type="ORF">C439_17708</name>
    <name evidence="3" type="ORF">E6P09_16025</name>
</gene>
<evidence type="ECO:0000313" key="5">
    <source>
        <dbReference type="Proteomes" id="UP000027075"/>
    </source>
</evidence>
<geneLocation type="plasmid" evidence="1 5">
    <name>HMPLAS1</name>
</geneLocation>
<organism evidence="2 4">
    <name type="scientific">Haloferax mediterranei (strain ATCC 33500 / DSM 1411 / JCM 8866 / NBRC 14739 / NCIMB 2177 / R-4)</name>
    <name type="common">Halobacterium mediterranei</name>
    <dbReference type="NCBI Taxonomy" id="523841"/>
    <lineage>
        <taxon>Archaea</taxon>
        <taxon>Methanobacteriati</taxon>
        <taxon>Methanobacteriota</taxon>
        <taxon>Stenosarchaea group</taxon>
        <taxon>Halobacteria</taxon>
        <taxon>Halobacteriales</taxon>
        <taxon>Haloferacaceae</taxon>
        <taxon>Haloferax</taxon>
    </lineage>
</organism>
<name>I3RB94_HALMT</name>
<dbReference type="Proteomes" id="UP000027075">
    <property type="component" value="Plasmid HMPLAS1"/>
</dbReference>
<geneLocation type="plasmid" evidence="3 6">
    <name>pHME505</name>
</geneLocation>
<sequence>MSKISRFIKKAVTLAKNVVGDRVEVAAPEEWSKGLVGFKPAPVFDISQTDGDPLPELDTAATGDPETLVVDLIEIESELGVTVRIVDPDDWRHGRAKGVCQSRSVQDLTPLVEVKSRPNQADLAATIIHEYAHAILQLP</sequence>
<evidence type="ECO:0000313" key="2">
    <source>
        <dbReference type="EMBL" id="ELZ97182.1"/>
    </source>
</evidence>
<dbReference type="AlphaFoldDB" id="I3RB94"/>
<proteinExistence type="predicted"/>
<reference evidence="3 6" key="3">
    <citation type="submission" date="2019-04" db="EMBL/GenBank/DDBJ databases">
        <title>Methylomes of two halophilic Archaea, Haloarcula marismortui and Haloferax mediterranei.</title>
        <authorList>
            <person name="DasSarma S."/>
            <person name="DasSarma P."/>
            <person name="DasSarma S."/>
            <person name="Fomenkov A."/>
            <person name="Vincze T."/>
            <person name="Anton B.P."/>
            <person name="Roberts R.J."/>
        </authorList>
    </citation>
    <scope>NUCLEOTIDE SEQUENCE [LARGE SCALE GENOMIC DNA]</scope>
    <source>
        <strain evidence="3">ATCC 33500</strain>
        <strain evidence="6">ATCC 33500 / DSM 1411 / JCM 8866 / NBRC 14739 / NCIMB 2177 / R-4</strain>
        <plasmid evidence="3 6">pHME505</plasmid>
    </source>
</reference>
<reference evidence="1 5" key="2">
    <citation type="submission" date="2014-04" db="EMBL/GenBank/DDBJ databases">
        <title>Transcriptional profiles of Haloferax mediterranei on the basis of nitrogen availability.</title>
        <authorList>
            <person name="Bautista V."/>
        </authorList>
    </citation>
    <scope>NUCLEOTIDE SEQUENCE [LARGE SCALE GENOMIC DNA]</scope>
    <source>
        <strain evidence="1">ATCC 33500</strain>
        <strain evidence="5">ATCC 33500 / DSM 1411 / JCM 8866 / NBRC 14739 / NCIMB 2177 / R-4</strain>
        <plasmid evidence="1">HMPLAS1</plasmid>
        <plasmid evidence="5">Plasmid HMPLAS1</plasmid>
    </source>
</reference>
<accession>I3RB94</accession>
<dbReference type="EMBL" id="CP007554">
    <property type="protein sequence ID" value="AHZ24438.1"/>
    <property type="molecule type" value="Genomic_DNA"/>
</dbReference>
<dbReference type="Proteomes" id="UP000299011">
    <property type="component" value="Plasmid pHME505"/>
</dbReference>
<evidence type="ECO:0000313" key="6">
    <source>
        <dbReference type="Proteomes" id="UP000299011"/>
    </source>
</evidence>
<keyword evidence="1" id="KW-0614">Plasmid</keyword>